<proteinExistence type="predicted"/>
<evidence type="ECO:0000313" key="2">
    <source>
        <dbReference type="EMBL" id="KKM01438.1"/>
    </source>
</evidence>
<evidence type="ECO:0000313" key="3">
    <source>
        <dbReference type="EMBL" id="KKN20258.1"/>
    </source>
</evidence>
<organism evidence="2">
    <name type="scientific">marine sediment metagenome</name>
    <dbReference type="NCBI Taxonomy" id="412755"/>
    <lineage>
        <taxon>unclassified sequences</taxon>
        <taxon>metagenomes</taxon>
        <taxon>ecological metagenomes</taxon>
    </lineage>
</organism>
<gene>
    <name evidence="3" type="ORF">LCGC14_0937530</name>
    <name evidence="2" type="ORF">LCGC14_1794430</name>
    <name evidence="1" type="ORF">LCGC14_1821060</name>
</gene>
<name>A0A0F9JR37_9ZZZZ</name>
<dbReference type="AlphaFoldDB" id="A0A0F9JR37"/>
<dbReference type="EMBL" id="LAZR01017833">
    <property type="protein sequence ID" value="KKL98774.1"/>
    <property type="molecule type" value="Genomic_DNA"/>
</dbReference>
<evidence type="ECO:0000313" key="1">
    <source>
        <dbReference type="EMBL" id="KKL98774.1"/>
    </source>
</evidence>
<dbReference type="EMBL" id="LAZR01017197">
    <property type="protein sequence ID" value="KKM01438.1"/>
    <property type="molecule type" value="Genomic_DNA"/>
</dbReference>
<sequence length="78" mass="8484">MILIATETMKTGQLISWGLQNEASLSRPIDETGTVIGMAARDISKGEDLQYSVNQNTNDILTHVDPPVIEIVTKASEL</sequence>
<reference evidence="2" key="1">
    <citation type="journal article" date="2015" name="Nature">
        <title>Complex archaea that bridge the gap between prokaryotes and eukaryotes.</title>
        <authorList>
            <person name="Spang A."/>
            <person name="Saw J.H."/>
            <person name="Jorgensen S.L."/>
            <person name="Zaremba-Niedzwiedzka K."/>
            <person name="Martijn J."/>
            <person name="Lind A.E."/>
            <person name="van Eijk R."/>
            <person name="Schleper C."/>
            <person name="Guy L."/>
            <person name="Ettema T.J."/>
        </authorList>
    </citation>
    <scope>NUCLEOTIDE SEQUENCE</scope>
</reference>
<accession>A0A0F9JR37</accession>
<dbReference type="EMBL" id="LAZR01003260">
    <property type="protein sequence ID" value="KKN20258.1"/>
    <property type="molecule type" value="Genomic_DNA"/>
</dbReference>
<protein>
    <submittedName>
        <fullName evidence="2">Uncharacterized protein</fullName>
    </submittedName>
</protein>
<comment type="caution">
    <text evidence="2">The sequence shown here is derived from an EMBL/GenBank/DDBJ whole genome shotgun (WGS) entry which is preliminary data.</text>
</comment>